<name>A0A086KQF3_TOXGO</name>
<dbReference type="AlphaFoldDB" id="A0A086KQF3"/>
<dbReference type="EMBL" id="AEYI02000678">
    <property type="protein sequence ID" value="KFG46621.1"/>
    <property type="molecule type" value="Genomic_DNA"/>
</dbReference>
<accession>A0A086KQF3</accession>
<sequence length="428" mass="47001">MRRSVLRSKACEFGAVQDLGSAPDVRDFPPKILKQSHFSPTFFQLQILLRSCCRSNMSTAGLLRLGTSGYGTYVGNGDDEQPTTTAGDAGVNRKGSAVHRGSFYGRLGTKTAEAESEASISKSDTGKVPEAMKQMRVQLFYDEDAYPAGVELDLFALLYDKECKYLDCVFYRNTEGANGAFSLNVSTNSLAMDLTRVPEECSIIVLAAAVYTLGLSIPELEGGRIQISGGFVGPTVKDIVLAGLRPPPGAPSTSGLVYFAIGEANGKWYYKDALMFTNPSLDAIMRPAKELATDLHLEMEQPKRYGLQKLDSLLQAANALDRTFSLASDSTDVLRADNHPRLFGDPIAQSLTRANTVRRRIAALKQSISSQDSLLESPKSGMDEVFRRRLNGRLSDIEERQNILEETLSKVITRLDYLYAFLEVDEDQ</sequence>
<dbReference type="Gene3D" id="2.60.60.30">
    <property type="entry name" value="sav2460 like domains"/>
    <property type="match status" value="1"/>
</dbReference>
<dbReference type="VEuPathDB" id="ToxoDB:TGP89_254870"/>
<feature type="region of interest" description="Disordered" evidence="1">
    <location>
        <begin position="74"/>
        <end position="94"/>
    </location>
</feature>
<protein>
    <submittedName>
        <fullName evidence="2">Uncharacterized protein</fullName>
    </submittedName>
</protein>
<reference evidence="2 3" key="1">
    <citation type="submission" date="2014-03" db="EMBL/GenBank/DDBJ databases">
        <authorList>
            <person name="Sibley D."/>
            <person name="Venepally P."/>
            <person name="Karamycheva S."/>
            <person name="Hadjithomas M."/>
            <person name="Khan A."/>
            <person name="Brunk B."/>
            <person name="Roos D."/>
            <person name="Caler E."/>
            <person name="Lorenzi H."/>
        </authorList>
    </citation>
    <scope>NUCLEOTIDE SEQUENCE [LARGE SCALE GENOMIC DNA]</scope>
    <source>
        <strain evidence="3">p89</strain>
    </source>
</reference>
<proteinExistence type="predicted"/>
<evidence type="ECO:0000256" key="1">
    <source>
        <dbReference type="SAM" id="MobiDB-lite"/>
    </source>
</evidence>
<comment type="caution">
    <text evidence="2">The sequence shown here is derived from an EMBL/GenBank/DDBJ whole genome shotgun (WGS) entry which is preliminary data.</text>
</comment>
<organism evidence="2 3">
    <name type="scientific">Toxoplasma gondii p89</name>
    <dbReference type="NCBI Taxonomy" id="943119"/>
    <lineage>
        <taxon>Eukaryota</taxon>
        <taxon>Sar</taxon>
        <taxon>Alveolata</taxon>
        <taxon>Apicomplexa</taxon>
        <taxon>Conoidasida</taxon>
        <taxon>Coccidia</taxon>
        <taxon>Eucoccidiorida</taxon>
        <taxon>Eimeriorina</taxon>
        <taxon>Sarcocystidae</taxon>
        <taxon>Toxoplasma</taxon>
    </lineage>
</organism>
<dbReference type="Proteomes" id="UP000028828">
    <property type="component" value="Unassembled WGS sequence"/>
</dbReference>
<evidence type="ECO:0000313" key="2">
    <source>
        <dbReference type="EMBL" id="KFG46621.1"/>
    </source>
</evidence>
<evidence type="ECO:0000313" key="3">
    <source>
        <dbReference type="Proteomes" id="UP000028828"/>
    </source>
</evidence>
<dbReference type="OrthoDB" id="346897at2759"/>
<gene>
    <name evidence="2" type="ORF">TGP89_254870</name>
</gene>